<organism evidence="1 2">
    <name type="scientific">Trifolium medium</name>
    <dbReference type="NCBI Taxonomy" id="97028"/>
    <lineage>
        <taxon>Eukaryota</taxon>
        <taxon>Viridiplantae</taxon>
        <taxon>Streptophyta</taxon>
        <taxon>Embryophyta</taxon>
        <taxon>Tracheophyta</taxon>
        <taxon>Spermatophyta</taxon>
        <taxon>Magnoliopsida</taxon>
        <taxon>eudicotyledons</taxon>
        <taxon>Gunneridae</taxon>
        <taxon>Pentapetalae</taxon>
        <taxon>rosids</taxon>
        <taxon>fabids</taxon>
        <taxon>Fabales</taxon>
        <taxon>Fabaceae</taxon>
        <taxon>Papilionoideae</taxon>
        <taxon>50 kb inversion clade</taxon>
        <taxon>NPAAA clade</taxon>
        <taxon>Hologalegina</taxon>
        <taxon>IRL clade</taxon>
        <taxon>Trifolieae</taxon>
        <taxon>Trifolium</taxon>
    </lineage>
</organism>
<dbReference type="GO" id="GO:0004519">
    <property type="term" value="F:endonuclease activity"/>
    <property type="evidence" value="ECO:0007669"/>
    <property type="project" value="UniProtKB-KW"/>
</dbReference>
<proteinExistence type="predicted"/>
<name>A0A392V453_9FABA</name>
<dbReference type="AlphaFoldDB" id="A0A392V453"/>
<keyword evidence="1" id="KW-0269">Exonuclease</keyword>
<evidence type="ECO:0000313" key="1">
    <source>
        <dbReference type="EMBL" id="MCI81725.1"/>
    </source>
</evidence>
<evidence type="ECO:0000313" key="2">
    <source>
        <dbReference type="Proteomes" id="UP000265520"/>
    </source>
</evidence>
<dbReference type="EMBL" id="LXQA011026129">
    <property type="protein sequence ID" value="MCI81725.1"/>
    <property type="molecule type" value="Genomic_DNA"/>
</dbReference>
<feature type="non-terminal residue" evidence="1">
    <location>
        <position position="56"/>
    </location>
</feature>
<accession>A0A392V453</accession>
<keyword evidence="1" id="KW-0378">Hydrolase</keyword>
<comment type="caution">
    <text evidence="1">The sequence shown here is derived from an EMBL/GenBank/DDBJ whole genome shotgun (WGS) entry which is preliminary data.</text>
</comment>
<keyword evidence="1" id="KW-0255">Endonuclease</keyword>
<keyword evidence="2" id="KW-1185">Reference proteome</keyword>
<reference evidence="1 2" key="1">
    <citation type="journal article" date="2018" name="Front. Plant Sci.">
        <title>Red Clover (Trifolium pratense) and Zigzag Clover (T. medium) - A Picture of Genomic Similarities and Differences.</title>
        <authorList>
            <person name="Dluhosova J."/>
            <person name="Istvanek J."/>
            <person name="Nedelnik J."/>
            <person name="Repkova J."/>
        </authorList>
    </citation>
    <scope>NUCLEOTIDE SEQUENCE [LARGE SCALE GENOMIC DNA]</scope>
    <source>
        <strain evidence="2">cv. 10/8</strain>
        <tissue evidence="1">Leaf</tissue>
    </source>
</reference>
<dbReference type="GO" id="GO:0004527">
    <property type="term" value="F:exonuclease activity"/>
    <property type="evidence" value="ECO:0007669"/>
    <property type="project" value="UniProtKB-KW"/>
</dbReference>
<sequence>MAQLRGLSYHCPLVLVASEENWGPRPLRMLKCWKDVPGYNIFVKEKWNALQVDGWG</sequence>
<keyword evidence="1" id="KW-0540">Nuclease</keyword>
<dbReference type="Proteomes" id="UP000265520">
    <property type="component" value="Unassembled WGS sequence"/>
</dbReference>
<protein>
    <submittedName>
        <fullName evidence="1">Endonuclease/exonuclease/phosphatase family protein</fullName>
    </submittedName>
</protein>